<gene>
    <name evidence="10" type="ORF">OPKNFCMD_1768</name>
</gene>
<dbReference type="InterPro" id="IPR038063">
    <property type="entry name" value="Transpep_catalytic_dom"/>
</dbReference>
<evidence type="ECO:0000313" key="10">
    <source>
        <dbReference type="EMBL" id="GJD49040.1"/>
    </source>
</evidence>
<keyword evidence="6 7" id="KW-0961">Cell wall biogenesis/degradation</keyword>
<dbReference type="RefSeq" id="WP_128561040.1">
    <property type="nucleotide sequence ID" value="NZ_BPQH01000004.1"/>
</dbReference>
<name>A0ABQ4QVY0_9HYPH</name>
<evidence type="ECO:0000256" key="5">
    <source>
        <dbReference type="ARBA" id="ARBA00022984"/>
    </source>
</evidence>
<dbReference type="PROSITE" id="PS52029">
    <property type="entry name" value="LD_TPASE"/>
    <property type="match status" value="1"/>
</dbReference>
<organism evidence="10 11">
    <name type="scientific">Methylobacterium crusticola</name>
    <dbReference type="NCBI Taxonomy" id="1697972"/>
    <lineage>
        <taxon>Bacteria</taxon>
        <taxon>Pseudomonadati</taxon>
        <taxon>Pseudomonadota</taxon>
        <taxon>Alphaproteobacteria</taxon>
        <taxon>Hyphomicrobiales</taxon>
        <taxon>Methylobacteriaceae</taxon>
        <taxon>Methylobacterium</taxon>
    </lineage>
</organism>
<keyword evidence="3" id="KW-0808">Transferase</keyword>
<dbReference type="CDD" id="cd16913">
    <property type="entry name" value="YkuD_like"/>
    <property type="match status" value="1"/>
</dbReference>
<dbReference type="InterPro" id="IPR005490">
    <property type="entry name" value="LD_TPept_cat_dom"/>
</dbReference>
<evidence type="ECO:0000256" key="4">
    <source>
        <dbReference type="ARBA" id="ARBA00022960"/>
    </source>
</evidence>
<evidence type="ECO:0000256" key="3">
    <source>
        <dbReference type="ARBA" id="ARBA00022679"/>
    </source>
</evidence>
<comment type="similarity">
    <text evidence="2">Belongs to the YkuD family.</text>
</comment>
<dbReference type="Gene3D" id="2.40.440.10">
    <property type="entry name" value="L,D-transpeptidase catalytic domain-like"/>
    <property type="match status" value="1"/>
</dbReference>
<keyword evidence="5 7" id="KW-0573">Peptidoglycan synthesis</keyword>
<keyword evidence="11" id="KW-1185">Reference proteome</keyword>
<keyword evidence="4 7" id="KW-0133">Cell shape</keyword>
<evidence type="ECO:0000256" key="1">
    <source>
        <dbReference type="ARBA" id="ARBA00004752"/>
    </source>
</evidence>
<evidence type="ECO:0000256" key="8">
    <source>
        <dbReference type="SAM" id="SignalP"/>
    </source>
</evidence>
<comment type="pathway">
    <text evidence="1 7">Cell wall biogenesis; peptidoglycan biosynthesis.</text>
</comment>
<reference evidence="10" key="2">
    <citation type="submission" date="2021-08" db="EMBL/GenBank/DDBJ databases">
        <authorList>
            <person name="Tani A."/>
            <person name="Ola A."/>
            <person name="Ogura Y."/>
            <person name="Katsura K."/>
            <person name="Hayashi T."/>
        </authorList>
    </citation>
    <scope>NUCLEOTIDE SEQUENCE</scope>
    <source>
        <strain evidence="10">KCTC 52305</strain>
    </source>
</reference>
<evidence type="ECO:0000259" key="9">
    <source>
        <dbReference type="PROSITE" id="PS52029"/>
    </source>
</evidence>
<dbReference type="SUPFAM" id="SSF141523">
    <property type="entry name" value="L,D-transpeptidase catalytic domain-like"/>
    <property type="match status" value="1"/>
</dbReference>
<dbReference type="Pfam" id="PF03734">
    <property type="entry name" value="YkuD"/>
    <property type="match status" value="1"/>
</dbReference>
<evidence type="ECO:0000256" key="7">
    <source>
        <dbReference type="PROSITE-ProRule" id="PRU01373"/>
    </source>
</evidence>
<dbReference type="PANTHER" id="PTHR30582:SF2">
    <property type="entry name" value="L,D-TRANSPEPTIDASE YCIB-RELATED"/>
    <property type="match status" value="1"/>
</dbReference>
<sequence>MRGRIAGAVAVIAAAALARPAGAADVRIAVDKAAQRMTVTVDGRERHAWPVSTGAAGYATPAGSFAPSRLVPIHYSREWDDAPMPHAIFFTDAGHAIHGSRATGRLGTPASHGCVRLAPAHARTLFALVRAEGMASTRIEIAGADPAAGTDSAAAGADGGYAGGDYRRLTSFNPLVSGIMAEAPQRARPRAP</sequence>
<proteinExistence type="inferred from homology"/>
<feature type="chain" id="PRO_5047204615" description="L,D-TPase catalytic domain-containing protein" evidence="8">
    <location>
        <begin position="24"/>
        <end position="192"/>
    </location>
</feature>
<dbReference type="InterPro" id="IPR050979">
    <property type="entry name" value="LD-transpeptidase"/>
</dbReference>
<comment type="caution">
    <text evidence="10">The sequence shown here is derived from an EMBL/GenBank/DDBJ whole genome shotgun (WGS) entry which is preliminary data.</text>
</comment>
<feature type="active site" description="Proton donor/acceptor" evidence="7">
    <location>
        <position position="98"/>
    </location>
</feature>
<evidence type="ECO:0000256" key="2">
    <source>
        <dbReference type="ARBA" id="ARBA00005992"/>
    </source>
</evidence>
<protein>
    <recommendedName>
        <fullName evidence="9">L,D-TPase catalytic domain-containing protein</fullName>
    </recommendedName>
</protein>
<dbReference type="PANTHER" id="PTHR30582">
    <property type="entry name" value="L,D-TRANSPEPTIDASE"/>
    <property type="match status" value="1"/>
</dbReference>
<feature type="domain" description="L,D-TPase catalytic" evidence="9">
    <location>
        <begin position="26"/>
        <end position="142"/>
    </location>
</feature>
<accession>A0ABQ4QVY0</accession>
<evidence type="ECO:0000313" key="11">
    <source>
        <dbReference type="Proteomes" id="UP001055167"/>
    </source>
</evidence>
<keyword evidence="8" id="KW-0732">Signal</keyword>
<dbReference type="EMBL" id="BPQH01000004">
    <property type="protein sequence ID" value="GJD49040.1"/>
    <property type="molecule type" value="Genomic_DNA"/>
</dbReference>
<evidence type="ECO:0000256" key="6">
    <source>
        <dbReference type="ARBA" id="ARBA00023316"/>
    </source>
</evidence>
<feature type="active site" description="Nucleophile" evidence="7">
    <location>
        <position position="114"/>
    </location>
</feature>
<feature type="signal peptide" evidence="8">
    <location>
        <begin position="1"/>
        <end position="23"/>
    </location>
</feature>
<dbReference type="Proteomes" id="UP001055167">
    <property type="component" value="Unassembled WGS sequence"/>
</dbReference>
<reference evidence="10" key="1">
    <citation type="journal article" date="2021" name="Front. Microbiol.">
        <title>Comprehensive Comparative Genomics and Phenotyping of Methylobacterium Species.</title>
        <authorList>
            <person name="Alessa O."/>
            <person name="Ogura Y."/>
            <person name="Fujitani Y."/>
            <person name="Takami H."/>
            <person name="Hayashi T."/>
            <person name="Sahin N."/>
            <person name="Tani A."/>
        </authorList>
    </citation>
    <scope>NUCLEOTIDE SEQUENCE</scope>
    <source>
        <strain evidence="10">KCTC 52305</strain>
    </source>
</reference>